<proteinExistence type="predicted"/>
<keyword evidence="3" id="KW-0732">Signal</keyword>
<keyword evidence="2" id="KW-0472">Membrane</keyword>
<feature type="compositionally biased region" description="Low complexity" evidence="1">
    <location>
        <begin position="423"/>
        <end position="438"/>
    </location>
</feature>
<dbReference type="RefSeq" id="WP_204515354.1">
    <property type="nucleotide sequence ID" value="NZ_JAFBCP010000001.1"/>
</dbReference>
<evidence type="ECO:0008006" key="6">
    <source>
        <dbReference type="Google" id="ProtNLM"/>
    </source>
</evidence>
<keyword evidence="2" id="KW-1133">Transmembrane helix</keyword>
<sequence>MKKLVLAPAVALVAGAIAFSGTPAFAAPTAECSNNTLNAKQGAQCTIKLDADKVQAQKVSISVSNLPAGAKIKSVDAPNSADPSLKLVTRVDELAETPTFEVYGVDGVTGGGDGVKNPNGDYTVTVTLEDGTKVNAGVIRYIDKDKEAAGDPELSAQFDKYHVGAFRAAGMVVSYKNLESSKEFTWVLKHEESGKTSTGTFNSNSVSKNGGTFYAKVEGADKMSDSELKGKYTLTLKDESGKTLDASVSFTVVGDREDVGTPQPNNPKPGEGDKPKEEAAKYALKVSPKEVTPGDFVKKEKGVKLVVTGLKPNEKFTYSVSKQAGNGKVETLFNDVQANKDGVWAYTVYGREAGAGLQGFVGTYKVTVKSEEGVLTDTFKVTNTPGKKDEAKPGDKGDGKDKGDAKGGDNNSGKGDAKNTGDNSGKSNNAKGNGKSSNTLPRTGMELSGLVAGGVLLTVGAATVLVTRRRTK</sequence>
<feature type="chain" id="PRO_5047526072" description="Gram-positive cocci surface proteins LPxTG domain-containing protein" evidence="3">
    <location>
        <begin position="27"/>
        <end position="472"/>
    </location>
</feature>
<dbReference type="EMBL" id="JAFBCP010000001">
    <property type="protein sequence ID" value="MBM7816615.1"/>
    <property type="molecule type" value="Genomic_DNA"/>
</dbReference>
<feature type="transmembrane region" description="Helical" evidence="2">
    <location>
        <begin position="447"/>
        <end position="466"/>
    </location>
</feature>
<comment type="caution">
    <text evidence="4">The sequence shown here is derived from an EMBL/GenBank/DDBJ whole genome shotgun (WGS) entry which is preliminary data.</text>
</comment>
<gene>
    <name evidence="4" type="ORF">JOE56_001309</name>
</gene>
<keyword evidence="5" id="KW-1185">Reference proteome</keyword>
<reference evidence="4 5" key="1">
    <citation type="submission" date="2021-01" db="EMBL/GenBank/DDBJ databases">
        <title>Sequencing the genomes of 1000 actinobacteria strains.</title>
        <authorList>
            <person name="Klenk H.-P."/>
        </authorList>
    </citation>
    <scope>NUCLEOTIDE SEQUENCE [LARGE SCALE GENOMIC DNA]</scope>
    <source>
        <strain evidence="4 5">DSM 13657</strain>
    </source>
</reference>
<name>A0ABS2SL15_9MICO</name>
<evidence type="ECO:0000256" key="3">
    <source>
        <dbReference type="SAM" id="SignalP"/>
    </source>
</evidence>
<keyword evidence="2" id="KW-0812">Transmembrane</keyword>
<evidence type="ECO:0000256" key="1">
    <source>
        <dbReference type="SAM" id="MobiDB-lite"/>
    </source>
</evidence>
<feature type="signal peptide" evidence="3">
    <location>
        <begin position="1"/>
        <end position="26"/>
    </location>
</feature>
<protein>
    <recommendedName>
        <fullName evidence="6">Gram-positive cocci surface proteins LPxTG domain-containing protein</fullName>
    </recommendedName>
</protein>
<feature type="region of interest" description="Disordered" evidence="1">
    <location>
        <begin position="380"/>
        <end position="445"/>
    </location>
</feature>
<evidence type="ECO:0000313" key="5">
    <source>
        <dbReference type="Proteomes" id="UP000809290"/>
    </source>
</evidence>
<evidence type="ECO:0000256" key="2">
    <source>
        <dbReference type="SAM" id="Phobius"/>
    </source>
</evidence>
<feature type="region of interest" description="Disordered" evidence="1">
    <location>
        <begin position="253"/>
        <end position="277"/>
    </location>
</feature>
<dbReference type="Proteomes" id="UP000809290">
    <property type="component" value="Unassembled WGS sequence"/>
</dbReference>
<organism evidence="4 5">
    <name type="scientific">Brevibacterium paucivorans</name>
    <dbReference type="NCBI Taxonomy" id="170994"/>
    <lineage>
        <taxon>Bacteria</taxon>
        <taxon>Bacillati</taxon>
        <taxon>Actinomycetota</taxon>
        <taxon>Actinomycetes</taxon>
        <taxon>Micrococcales</taxon>
        <taxon>Brevibacteriaceae</taxon>
        <taxon>Brevibacterium</taxon>
    </lineage>
</organism>
<feature type="compositionally biased region" description="Basic and acidic residues" evidence="1">
    <location>
        <begin position="386"/>
        <end position="407"/>
    </location>
</feature>
<accession>A0ABS2SL15</accession>
<evidence type="ECO:0000313" key="4">
    <source>
        <dbReference type="EMBL" id="MBM7816615.1"/>
    </source>
</evidence>